<keyword evidence="4" id="KW-1185">Reference proteome</keyword>
<proteinExistence type="predicted"/>
<dbReference type="Proteomes" id="UP000182258">
    <property type="component" value="Unassembled WGS sequence"/>
</dbReference>
<feature type="domain" description="Autotransporter" evidence="1">
    <location>
        <begin position="1"/>
        <end position="116"/>
    </location>
</feature>
<gene>
    <name evidence="3" type="ORF">SAMN04488059_1612</name>
    <name evidence="2" type="ORF">WH91_17820</name>
</gene>
<evidence type="ECO:0000313" key="5">
    <source>
        <dbReference type="Proteomes" id="UP000182258"/>
    </source>
</evidence>
<evidence type="ECO:0000313" key="3">
    <source>
        <dbReference type="EMBL" id="SFD43847.1"/>
    </source>
</evidence>
<dbReference type="NCBIfam" id="TIGR01414">
    <property type="entry name" value="autotrans_barl"/>
    <property type="match status" value="1"/>
</dbReference>
<dbReference type="InterPro" id="IPR036709">
    <property type="entry name" value="Autotransporte_beta_dom_sf"/>
</dbReference>
<dbReference type="Pfam" id="PF03797">
    <property type="entry name" value="Autotransporter"/>
    <property type="match status" value="1"/>
</dbReference>
<sequence length="116" mass="12235">MNQTVSAASNWQLDTGISVAARYDMPLDDGARLSMVGNAIWQHSFGSTGTSQTVSLEGGGSPSTVSGLDTGRDRLRVVAGVEYHANPNLIVSLDYTATLGGLEISHAARLALRVRF</sequence>
<dbReference type="Proteomes" id="UP000033519">
    <property type="component" value="Unassembled WGS sequence"/>
</dbReference>
<name>A0A0F5PV91_9HYPH</name>
<evidence type="ECO:0000259" key="1">
    <source>
        <dbReference type="PROSITE" id="PS51208"/>
    </source>
</evidence>
<organism evidence="3 5">
    <name type="scientific">Devosia psychrophila</name>
    <dbReference type="NCBI Taxonomy" id="728005"/>
    <lineage>
        <taxon>Bacteria</taxon>
        <taxon>Pseudomonadati</taxon>
        <taxon>Pseudomonadota</taxon>
        <taxon>Alphaproteobacteria</taxon>
        <taxon>Hyphomicrobiales</taxon>
        <taxon>Devosiaceae</taxon>
        <taxon>Devosia</taxon>
    </lineage>
</organism>
<dbReference type="OrthoDB" id="7872833at2"/>
<dbReference type="SUPFAM" id="SSF103515">
    <property type="entry name" value="Autotransporter"/>
    <property type="match status" value="1"/>
</dbReference>
<dbReference type="STRING" id="728005.SAMN04488059_1612"/>
<dbReference type="AlphaFoldDB" id="A0A0F5PV91"/>
<dbReference type="GO" id="GO:0019867">
    <property type="term" value="C:outer membrane"/>
    <property type="evidence" value="ECO:0007669"/>
    <property type="project" value="InterPro"/>
</dbReference>
<reference evidence="3 5" key="2">
    <citation type="submission" date="2016-10" db="EMBL/GenBank/DDBJ databases">
        <authorList>
            <person name="de Groot N.N."/>
        </authorList>
    </citation>
    <scope>NUCLEOTIDE SEQUENCE [LARGE SCALE GENOMIC DNA]</scope>
    <source>
        <strain evidence="3 5">CGMCC 1.10210</strain>
    </source>
</reference>
<dbReference type="InterPro" id="IPR006315">
    <property type="entry name" value="OM_autotransptr_brl_dom"/>
</dbReference>
<protein>
    <submittedName>
        <fullName evidence="3">Outer membrane autotransporter barrel domain-containing protein</fullName>
    </submittedName>
</protein>
<dbReference type="EMBL" id="FOMB01000061">
    <property type="protein sequence ID" value="SFD43847.1"/>
    <property type="molecule type" value="Genomic_DNA"/>
</dbReference>
<dbReference type="PATRIC" id="fig|728005.3.peg.1794"/>
<evidence type="ECO:0000313" key="2">
    <source>
        <dbReference type="EMBL" id="KKC31744.1"/>
    </source>
</evidence>
<dbReference type="InterPro" id="IPR005546">
    <property type="entry name" value="Autotransporte_beta"/>
</dbReference>
<accession>A0A0F5PV91</accession>
<evidence type="ECO:0000313" key="4">
    <source>
        <dbReference type="Proteomes" id="UP000033519"/>
    </source>
</evidence>
<dbReference type="Gene3D" id="2.40.128.130">
    <property type="entry name" value="Autotransporter beta-domain"/>
    <property type="match status" value="1"/>
</dbReference>
<dbReference type="EMBL" id="LAPV01000155">
    <property type="protein sequence ID" value="KKC31744.1"/>
    <property type="molecule type" value="Genomic_DNA"/>
</dbReference>
<reference evidence="2 4" key="1">
    <citation type="submission" date="2015-03" db="EMBL/GenBank/DDBJ databases">
        <authorList>
            <person name="Lepp D."/>
            <person name="Hassan Y.I."/>
            <person name="Li X.-Z."/>
            <person name="Zhou T."/>
        </authorList>
    </citation>
    <scope>NUCLEOTIDE SEQUENCE [LARGE SCALE GENOMIC DNA]</scope>
    <source>
        <strain evidence="2 4">Cr7-05</strain>
    </source>
</reference>
<dbReference type="PROSITE" id="PS51208">
    <property type="entry name" value="AUTOTRANSPORTER"/>
    <property type="match status" value="1"/>
</dbReference>